<comment type="cofactor">
    <cofactor evidence="12">
        <name>pyruvate</name>
        <dbReference type="ChEBI" id="CHEBI:15361"/>
    </cofactor>
    <text evidence="12">Binds 1 pyruvoyl group covalently per subunit.</text>
</comment>
<protein>
    <recommendedName>
        <fullName evidence="12">Phosphatidylserine decarboxylase proenzyme</fullName>
        <ecNumber evidence="12">4.1.1.65</ecNumber>
    </recommendedName>
    <component>
        <recommendedName>
            <fullName evidence="12">Phosphatidylserine decarboxylase alpha chain</fullName>
        </recommendedName>
    </component>
    <component>
        <recommendedName>
            <fullName evidence="12">Phosphatidylserine decarboxylase beta chain</fullName>
        </recommendedName>
    </component>
</protein>
<feature type="active site" description="Charge relay system; for autoendoproteolytic cleavage activity" evidence="12">
    <location>
        <position position="250"/>
    </location>
</feature>
<feature type="active site" description="Schiff-base intermediate with substrate; via pyruvic acid; for decarboxylase activity" evidence="12">
    <location>
        <position position="250"/>
    </location>
</feature>
<dbReference type="NCBIfam" id="TIGR00163">
    <property type="entry name" value="PS_decarb"/>
    <property type="match status" value="1"/>
</dbReference>
<keyword evidence="11 12" id="KW-0670">Pyruvate</keyword>
<dbReference type="GO" id="GO:0006646">
    <property type="term" value="P:phosphatidylethanolamine biosynthetic process"/>
    <property type="evidence" value="ECO:0007669"/>
    <property type="project" value="UniProtKB-UniRule"/>
</dbReference>
<evidence type="ECO:0000256" key="8">
    <source>
        <dbReference type="ARBA" id="ARBA00023209"/>
    </source>
</evidence>
<evidence type="ECO:0000256" key="12">
    <source>
        <dbReference type="HAMAP-Rule" id="MF_00662"/>
    </source>
</evidence>
<dbReference type="EMBL" id="KT201085">
    <property type="protein sequence ID" value="ALS56014.1"/>
    <property type="molecule type" value="Genomic_DNA"/>
</dbReference>
<evidence type="ECO:0000256" key="10">
    <source>
        <dbReference type="ARBA" id="ARBA00023264"/>
    </source>
</evidence>
<feature type="chain" id="PRO_5023429729" description="Phosphatidylserine decarboxylase beta chain" evidence="12">
    <location>
        <begin position="1"/>
        <end position="249"/>
    </location>
</feature>
<evidence type="ECO:0000256" key="2">
    <source>
        <dbReference type="ARBA" id="ARBA00022475"/>
    </source>
</evidence>
<keyword evidence="4 12" id="KW-0210">Decarboxylase</keyword>
<dbReference type="InterPro" id="IPR033178">
    <property type="entry name" value="PSD_type1_pro"/>
</dbReference>
<feature type="site" description="Cleavage (non-hydrolytic); by autocatalysis" evidence="12">
    <location>
        <begin position="249"/>
        <end position="250"/>
    </location>
</feature>
<dbReference type="HAMAP" id="MF_00662">
    <property type="entry name" value="PS_decarb_PSD_B_type1"/>
    <property type="match status" value="1"/>
</dbReference>
<feature type="modified residue" description="Pyruvic acid (Ser); by autocatalysis" evidence="12">
    <location>
        <position position="250"/>
    </location>
</feature>
<keyword evidence="6 12" id="KW-0472">Membrane</keyword>
<keyword evidence="3 12" id="KW-0444">Lipid biosynthesis</keyword>
<dbReference type="InterPro" id="IPR033177">
    <property type="entry name" value="PSD-B"/>
</dbReference>
<comment type="subunit">
    <text evidence="12">Heterodimer of a large membrane-associated beta subunit and a small pyruvoyl-containing alpha subunit.</text>
</comment>
<keyword evidence="7 12" id="KW-0865">Zymogen</keyword>
<comment type="pathway">
    <text evidence="12">Phospholipid metabolism; phosphatidylethanolamine biosynthesis; phosphatidylethanolamine from CDP-diacylglycerol: step 2/2.</text>
</comment>
<reference evidence="13" key="1">
    <citation type="journal article" date="2016" name="ISME J.">
        <title>Functional metagenomic screen reveals new and diverse microbial rhodopsins.</title>
        <authorList>
            <person name="Pushkarev A."/>
            <person name="Beja O."/>
        </authorList>
    </citation>
    <scope>NUCLEOTIDE SEQUENCE</scope>
</reference>
<comment type="pathway">
    <text evidence="1">Lipid metabolism.</text>
</comment>
<comment type="similarity">
    <text evidence="12">Belongs to the phosphatidylserine decarboxylase family. PSD-B subfamily. Prokaryotic type I sub-subfamily.</text>
</comment>
<comment type="subcellular location">
    <subcellularLocation>
        <location evidence="12">Cell membrane</location>
        <topology evidence="12">Peripheral membrane protein</topology>
    </subcellularLocation>
</comment>
<evidence type="ECO:0000256" key="4">
    <source>
        <dbReference type="ARBA" id="ARBA00022793"/>
    </source>
</evidence>
<comment type="catalytic activity">
    <reaction evidence="12">
        <text>a 1,2-diacyl-sn-glycero-3-phospho-L-serine + H(+) = a 1,2-diacyl-sn-glycero-3-phosphoethanolamine + CO2</text>
        <dbReference type="Rhea" id="RHEA:20828"/>
        <dbReference type="ChEBI" id="CHEBI:15378"/>
        <dbReference type="ChEBI" id="CHEBI:16526"/>
        <dbReference type="ChEBI" id="CHEBI:57262"/>
        <dbReference type="ChEBI" id="CHEBI:64612"/>
        <dbReference type="EC" id="4.1.1.65"/>
    </reaction>
</comment>
<comment type="function">
    <text evidence="12">Catalyzes the formation of phosphatidylethanolamine (PtdEtn) from phosphatidylserine (PtdSer).</text>
</comment>
<sequence>MKLVQNLNTLLQYGLPGHLISRALGALAFCENPKVKNFLIQQFVHRFEIQMDEVAEPSLDAYTHFNAFFTRALKEGIRPLAGYGHIASPADGTVFSGGNLSRDVRLTAKGHHFSLTELFGQPDYDKIYQDGHYLTIYLSPKDYHRVHCPMDGELKHMVHVPGRLFSVNDSTTTSIPAVFARNERVIMHFKSKNGPFSVVLVGAMLVASIETPFSGIVTPPGRGITEWSFHRGTHHKFTQGDEIGRFQYGSTVIVLTPKSKKGFSPDISDGYPVKMGQSLGQL</sequence>
<keyword evidence="10 12" id="KW-1208">Phospholipid metabolism</keyword>
<gene>
    <name evidence="12" type="primary">psd</name>
</gene>
<evidence type="ECO:0000256" key="7">
    <source>
        <dbReference type="ARBA" id="ARBA00023145"/>
    </source>
</evidence>
<accession>A0A0U2XBT8</accession>
<feature type="chain" id="PRO_5023429730" description="Phosphatidylserine decarboxylase alpha chain" evidence="12">
    <location>
        <begin position="250"/>
        <end position="282"/>
    </location>
</feature>
<name>A0A0U2XBT8_9BACT</name>
<feature type="active site" description="Charge relay system; for autoendoproteolytic cleavage activity" evidence="12">
    <location>
        <position position="91"/>
    </location>
</feature>
<evidence type="ECO:0000256" key="3">
    <source>
        <dbReference type="ARBA" id="ARBA00022516"/>
    </source>
</evidence>
<evidence type="ECO:0000256" key="1">
    <source>
        <dbReference type="ARBA" id="ARBA00005189"/>
    </source>
</evidence>
<dbReference type="EC" id="4.1.1.65" evidence="12"/>
<comment type="PTM">
    <text evidence="12">Is synthesized initially as an inactive proenzyme. Formation of the active enzyme involves a self-maturation process in which the active site pyruvoyl group is generated from an internal serine residue via an autocatalytic post-translational modification. Two non-identical subunits are generated from the proenzyme in this reaction, and the pyruvate is formed at the N-terminus of the alpha chain, which is derived from the carboxyl end of the proenzyme. The autoendoproteolytic cleavage occurs by a canonical serine protease mechanism, in which the side chain hydroxyl group of the serine supplies its oxygen atom to form the C-terminus of the beta chain, while the remainder of the serine residue undergoes an oxidative deamination to produce ammonia and the pyruvoyl prosthetic group on the alpha chain. During this reaction, the Ser that is part of the protease active site of the proenzyme becomes the pyruvoyl prosthetic group, which constitutes an essential element of the active site of the mature decarboxylase.</text>
</comment>
<dbReference type="PANTHER" id="PTHR10067:SF6">
    <property type="entry name" value="PHOSPHATIDYLSERINE DECARBOXYLASE PROENZYME, MITOCHONDRIAL"/>
    <property type="match status" value="1"/>
</dbReference>
<keyword evidence="2 12" id="KW-1003">Cell membrane</keyword>
<evidence type="ECO:0000313" key="13">
    <source>
        <dbReference type="EMBL" id="ALS56014.1"/>
    </source>
</evidence>
<dbReference type="Pfam" id="PF02666">
    <property type="entry name" value="PS_Dcarbxylase"/>
    <property type="match status" value="1"/>
</dbReference>
<proteinExistence type="inferred from homology"/>
<evidence type="ECO:0000256" key="11">
    <source>
        <dbReference type="ARBA" id="ARBA00023317"/>
    </source>
</evidence>
<dbReference type="UniPathway" id="UPA00558">
    <property type="reaction ID" value="UER00616"/>
</dbReference>
<keyword evidence="5 12" id="KW-0443">Lipid metabolism</keyword>
<dbReference type="GO" id="GO:0004609">
    <property type="term" value="F:phosphatidylserine decarboxylase activity"/>
    <property type="evidence" value="ECO:0007669"/>
    <property type="project" value="UniProtKB-UniRule"/>
</dbReference>
<keyword evidence="9 12" id="KW-0456">Lyase</keyword>
<evidence type="ECO:0000256" key="5">
    <source>
        <dbReference type="ARBA" id="ARBA00023098"/>
    </source>
</evidence>
<dbReference type="PANTHER" id="PTHR10067">
    <property type="entry name" value="PHOSPHATIDYLSERINE DECARBOXYLASE"/>
    <property type="match status" value="1"/>
</dbReference>
<keyword evidence="8 12" id="KW-0594">Phospholipid biosynthesis</keyword>
<evidence type="ECO:0000256" key="9">
    <source>
        <dbReference type="ARBA" id="ARBA00023239"/>
    </source>
</evidence>
<evidence type="ECO:0000256" key="6">
    <source>
        <dbReference type="ARBA" id="ARBA00023136"/>
    </source>
</evidence>
<dbReference type="AlphaFoldDB" id="A0A0U2XBT8"/>
<dbReference type="GO" id="GO:0005886">
    <property type="term" value="C:plasma membrane"/>
    <property type="evidence" value="ECO:0007669"/>
    <property type="project" value="UniProtKB-SubCell"/>
</dbReference>
<organism evidence="13">
    <name type="scientific">uncultured bacterium EIL107F05</name>
    <dbReference type="NCBI Taxonomy" id="1768198"/>
    <lineage>
        <taxon>Bacteria</taxon>
        <taxon>environmental samples</taxon>
    </lineage>
</organism>
<feature type="active site" description="Charge relay system; for autoendoproteolytic cleavage activity" evidence="12">
    <location>
        <position position="147"/>
    </location>
</feature>
<dbReference type="InterPro" id="IPR003817">
    <property type="entry name" value="PS_Dcarbxylase"/>
</dbReference>